<comment type="caution">
    <text evidence="2">The sequence shown here is derived from an EMBL/GenBank/DDBJ whole genome shotgun (WGS) entry which is preliminary data.</text>
</comment>
<sequence length="193" mass="21222">MRSVGFVVIWGLFWLLIGLSSLFPGRNSRVGGDIFLWQPRLGFGMRVPKADHGRRKKPDVCLQSLRLFRQPQLSSSLLRQPPQLSTPVVVLIGINILPSADWNETDADFSLANDAFAHGCLRSTFGAASASISINGSSKHRGLQSSAWQLQARILPTDAAIFFHLQDLYLMPSHASANNARPLNSSSEKIRTA</sequence>
<dbReference type="EMBL" id="QZBZ01000017">
    <property type="protein sequence ID" value="TIA41729.1"/>
    <property type="molecule type" value="Genomic_DNA"/>
</dbReference>
<reference evidence="2 3" key="1">
    <citation type="submission" date="2018-10" db="EMBL/GenBank/DDBJ databases">
        <title>Fifty Aureobasidium pullulans genomes reveal a recombining polyextremotolerant generalist.</title>
        <authorList>
            <person name="Gostincar C."/>
            <person name="Turk M."/>
            <person name="Zajc J."/>
            <person name="Gunde-Cimerman N."/>
        </authorList>
    </citation>
    <scope>NUCLEOTIDE SEQUENCE [LARGE SCALE GENOMIC DNA]</scope>
    <source>
        <strain evidence="2 3">EXF-1645</strain>
    </source>
</reference>
<evidence type="ECO:0000313" key="2">
    <source>
        <dbReference type="EMBL" id="TIA41729.1"/>
    </source>
</evidence>
<keyword evidence="1" id="KW-0732">Signal</keyword>
<protein>
    <submittedName>
        <fullName evidence="2">Uncharacterized protein</fullName>
    </submittedName>
</protein>
<accession>A0A4T0C432</accession>
<name>A0A4T0C432_AURPU</name>
<evidence type="ECO:0000256" key="1">
    <source>
        <dbReference type="SAM" id="SignalP"/>
    </source>
</evidence>
<dbReference type="AlphaFoldDB" id="A0A4T0C432"/>
<gene>
    <name evidence="2" type="ORF">D6C78_01573</name>
</gene>
<evidence type="ECO:0000313" key="3">
    <source>
        <dbReference type="Proteomes" id="UP000308724"/>
    </source>
</evidence>
<organism evidence="2 3">
    <name type="scientific">Aureobasidium pullulans</name>
    <name type="common">Black yeast</name>
    <name type="synonym">Pullularia pullulans</name>
    <dbReference type="NCBI Taxonomy" id="5580"/>
    <lineage>
        <taxon>Eukaryota</taxon>
        <taxon>Fungi</taxon>
        <taxon>Dikarya</taxon>
        <taxon>Ascomycota</taxon>
        <taxon>Pezizomycotina</taxon>
        <taxon>Dothideomycetes</taxon>
        <taxon>Dothideomycetidae</taxon>
        <taxon>Dothideales</taxon>
        <taxon>Saccotheciaceae</taxon>
        <taxon>Aureobasidium</taxon>
    </lineage>
</organism>
<feature type="chain" id="PRO_5020783161" evidence="1">
    <location>
        <begin position="23"/>
        <end position="193"/>
    </location>
</feature>
<dbReference type="Proteomes" id="UP000308724">
    <property type="component" value="Unassembled WGS sequence"/>
</dbReference>
<feature type="signal peptide" evidence="1">
    <location>
        <begin position="1"/>
        <end position="22"/>
    </location>
</feature>
<proteinExistence type="predicted"/>